<sequence>MSYYTTEWFIKHHYPWLLKTYHVVFVLICKYQFMLCKYVG</sequence>
<organism evidence="2">
    <name type="scientific">Rhizophora mucronata</name>
    <name type="common">Asiatic mangrove</name>
    <dbReference type="NCBI Taxonomy" id="61149"/>
    <lineage>
        <taxon>Eukaryota</taxon>
        <taxon>Viridiplantae</taxon>
        <taxon>Streptophyta</taxon>
        <taxon>Embryophyta</taxon>
        <taxon>Tracheophyta</taxon>
        <taxon>Spermatophyta</taxon>
        <taxon>Magnoliopsida</taxon>
        <taxon>eudicotyledons</taxon>
        <taxon>Gunneridae</taxon>
        <taxon>Pentapetalae</taxon>
        <taxon>rosids</taxon>
        <taxon>fabids</taxon>
        <taxon>Malpighiales</taxon>
        <taxon>Rhizophoraceae</taxon>
        <taxon>Rhizophora</taxon>
    </lineage>
</organism>
<keyword evidence="1" id="KW-0472">Membrane</keyword>
<reference evidence="2" key="1">
    <citation type="submission" date="2018-02" db="EMBL/GenBank/DDBJ databases">
        <title>Rhizophora mucronata_Transcriptome.</title>
        <authorList>
            <person name="Meera S.P."/>
            <person name="Sreeshan A."/>
            <person name="Augustine A."/>
        </authorList>
    </citation>
    <scope>NUCLEOTIDE SEQUENCE</scope>
    <source>
        <tissue evidence="2">Leaf</tissue>
    </source>
</reference>
<proteinExistence type="predicted"/>
<protein>
    <submittedName>
        <fullName evidence="2">Uncharacterized protein</fullName>
    </submittedName>
</protein>
<dbReference type="EMBL" id="GGEC01082540">
    <property type="protein sequence ID" value="MBX63024.1"/>
    <property type="molecule type" value="Transcribed_RNA"/>
</dbReference>
<feature type="transmembrane region" description="Helical" evidence="1">
    <location>
        <begin position="20"/>
        <end position="39"/>
    </location>
</feature>
<dbReference type="AlphaFoldDB" id="A0A2P2Q7U7"/>
<keyword evidence="1" id="KW-0812">Transmembrane</keyword>
<evidence type="ECO:0000313" key="2">
    <source>
        <dbReference type="EMBL" id="MBX63024.1"/>
    </source>
</evidence>
<evidence type="ECO:0000256" key="1">
    <source>
        <dbReference type="SAM" id="Phobius"/>
    </source>
</evidence>
<name>A0A2P2Q7U7_RHIMU</name>
<accession>A0A2P2Q7U7</accession>
<keyword evidence="1" id="KW-1133">Transmembrane helix</keyword>